<dbReference type="EMBL" id="QEAS01000011">
    <property type="protein sequence ID" value="PWG80029.1"/>
    <property type="molecule type" value="Genomic_DNA"/>
</dbReference>
<dbReference type="AlphaFoldDB" id="A0A2U2PFX3"/>
<dbReference type="Proteomes" id="UP000245647">
    <property type="component" value="Unassembled WGS sequence"/>
</dbReference>
<evidence type="ECO:0000259" key="1">
    <source>
        <dbReference type="Pfam" id="PF10988"/>
    </source>
</evidence>
<protein>
    <submittedName>
        <fullName evidence="2">DUF2807 domain-containing protein</fullName>
    </submittedName>
</protein>
<organism evidence="2 3">
    <name type="scientific">Pararcticibacter amylolyticus</name>
    <dbReference type="NCBI Taxonomy" id="2173175"/>
    <lineage>
        <taxon>Bacteria</taxon>
        <taxon>Pseudomonadati</taxon>
        <taxon>Bacteroidota</taxon>
        <taxon>Sphingobacteriia</taxon>
        <taxon>Sphingobacteriales</taxon>
        <taxon>Sphingobacteriaceae</taxon>
        <taxon>Pararcticibacter</taxon>
    </lineage>
</organism>
<accession>A0A2U2PFX3</accession>
<keyword evidence="3" id="KW-1185">Reference proteome</keyword>
<comment type="caution">
    <text evidence="2">The sequence shown here is derived from an EMBL/GenBank/DDBJ whole genome shotgun (WGS) entry which is preliminary data.</text>
</comment>
<dbReference type="PANTHER" id="PTHR39200">
    <property type="entry name" value="HYPOTHETICAL EXPORTED PROTEIN"/>
    <property type="match status" value="1"/>
</dbReference>
<dbReference type="OrthoDB" id="794214at2"/>
<reference evidence="2 3" key="1">
    <citation type="submission" date="2018-04" db="EMBL/GenBank/DDBJ databases">
        <title>Pedobacter chongqingensis sp. nov., isolated from a rottenly hemp rope.</title>
        <authorList>
            <person name="Cai Y."/>
        </authorList>
    </citation>
    <scope>NUCLEOTIDE SEQUENCE [LARGE SCALE GENOMIC DNA]</scope>
    <source>
        <strain evidence="2 3">FJ4-8</strain>
    </source>
</reference>
<dbReference type="RefSeq" id="WP_109416544.1">
    <property type="nucleotide sequence ID" value="NZ_QEAS01000011.1"/>
</dbReference>
<dbReference type="Pfam" id="PF10988">
    <property type="entry name" value="DUF2807"/>
    <property type="match status" value="1"/>
</dbReference>
<feature type="domain" description="Putative auto-transporter adhesin head GIN" evidence="1">
    <location>
        <begin position="45"/>
        <end position="228"/>
    </location>
</feature>
<name>A0A2U2PFX3_9SPHI</name>
<sequence>MKKLFASFGWILLLLPFLGFAGTTTILSPAAHSEFRPEERQVRGFNAVHSAGAFDVYIKMGTTENLRLEGDEEQISKIETEVENGILKISYKRGINFRGWNNKRVSVYITARSIEGLALSGSGNMEVTGTVRSTKLNTKVSGSGNIRFTAAVSTLNASISGSGKIKASGSAGSADIAISGSGEFSGKELKTSDSNIKVSGSGNAYIHADKSLNAVVSGSGDVFYSGNPAVRQSKSGSGRISRI</sequence>
<dbReference type="InterPro" id="IPR021255">
    <property type="entry name" value="DUF2807"/>
</dbReference>
<gene>
    <name evidence="2" type="ORF">DDR33_14640</name>
</gene>
<evidence type="ECO:0000313" key="2">
    <source>
        <dbReference type="EMBL" id="PWG80029.1"/>
    </source>
</evidence>
<dbReference type="Gene3D" id="2.160.20.120">
    <property type="match status" value="1"/>
</dbReference>
<proteinExistence type="predicted"/>
<dbReference type="PANTHER" id="PTHR39200:SF1">
    <property type="entry name" value="AUTO-TRANSPORTER ADHESIN HEAD GIN DOMAIN-CONTAINING PROTEIN-RELATED"/>
    <property type="match status" value="1"/>
</dbReference>
<evidence type="ECO:0000313" key="3">
    <source>
        <dbReference type="Proteomes" id="UP000245647"/>
    </source>
</evidence>